<dbReference type="Proteomes" id="UP000605361">
    <property type="component" value="Unassembled WGS sequence"/>
</dbReference>
<dbReference type="Pfam" id="PF07690">
    <property type="entry name" value="MFS_1"/>
    <property type="match status" value="1"/>
</dbReference>
<evidence type="ECO:0000313" key="9">
    <source>
        <dbReference type="Proteomes" id="UP000605361"/>
    </source>
</evidence>
<feature type="transmembrane region" description="Helical" evidence="7">
    <location>
        <begin position="141"/>
        <end position="161"/>
    </location>
</feature>
<dbReference type="InterPro" id="IPR036259">
    <property type="entry name" value="MFS_trans_sf"/>
</dbReference>
<name>A0A931F656_9ACTN</name>
<feature type="non-terminal residue" evidence="8">
    <location>
        <position position="1"/>
    </location>
</feature>
<dbReference type="PANTHER" id="PTHR23513:SF11">
    <property type="entry name" value="STAPHYLOFERRIN A TRANSPORTER"/>
    <property type="match status" value="1"/>
</dbReference>
<keyword evidence="9" id="KW-1185">Reference proteome</keyword>
<sequence length="257" mass="26103">GPGWAVLADALTFLVSAAFLHRLPHALAAERSPRGGGLLASIGRGVKEVGRRSWLWVWTVHVAVTNAIVVSPILVLGPYVADQHLGGAPAWSAIGIAYAVGGLAGGVLSARWRPARPMVAAVLSLLLSAPLPALLAMPAGLWSLTLAGVVAGLQVVVHNVLQTTTLQRHLPEELIARASSVTMLGALVAAPLGMGLAGPAAAAFGTPAVLLSCAVVAVLLTATTLLVPAVWRIRTEDTPKPREGPPAAGAPKPSVAA</sequence>
<dbReference type="AlphaFoldDB" id="A0A931F656"/>
<evidence type="ECO:0000256" key="4">
    <source>
        <dbReference type="ARBA" id="ARBA00022989"/>
    </source>
</evidence>
<evidence type="ECO:0000256" key="5">
    <source>
        <dbReference type="ARBA" id="ARBA00023136"/>
    </source>
</evidence>
<feature type="transmembrane region" description="Helical" evidence="7">
    <location>
        <begin position="54"/>
        <end position="76"/>
    </location>
</feature>
<feature type="transmembrane region" description="Helical" evidence="7">
    <location>
        <begin position="117"/>
        <end position="135"/>
    </location>
</feature>
<reference evidence="8" key="1">
    <citation type="submission" date="2020-11" db="EMBL/GenBank/DDBJ databases">
        <title>Whole-genome analyses of Nonomuraea sp. K274.</title>
        <authorList>
            <person name="Veyisoglu A."/>
        </authorList>
    </citation>
    <scope>NUCLEOTIDE SEQUENCE</scope>
    <source>
        <strain evidence="8">K274</strain>
    </source>
</reference>
<proteinExistence type="predicted"/>
<evidence type="ECO:0000256" key="1">
    <source>
        <dbReference type="ARBA" id="ARBA00004651"/>
    </source>
</evidence>
<feature type="transmembrane region" description="Helical" evidence="7">
    <location>
        <begin position="6"/>
        <end position="24"/>
    </location>
</feature>
<comment type="subcellular location">
    <subcellularLocation>
        <location evidence="1">Cell membrane</location>
        <topology evidence="1">Multi-pass membrane protein</topology>
    </subcellularLocation>
</comment>
<keyword evidence="5 7" id="KW-0472">Membrane</keyword>
<dbReference type="SUPFAM" id="SSF103473">
    <property type="entry name" value="MFS general substrate transporter"/>
    <property type="match status" value="1"/>
</dbReference>
<organism evidence="8 9">
    <name type="scientific">Nonomuraea cypriaca</name>
    <dbReference type="NCBI Taxonomy" id="1187855"/>
    <lineage>
        <taxon>Bacteria</taxon>
        <taxon>Bacillati</taxon>
        <taxon>Actinomycetota</taxon>
        <taxon>Actinomycetes</taxon>
        <taxon>Streptosporangiales</taxon>
        <taxon>Streptosporangiaceae</taxon>
        <taxon>Nonomuraea</taxon>
    </lineage>
</organism>
<evidence type="ECO:0000313" key="8">
    <source>
        <dbReference type="EMBL" id="MBF8192893.1"/>
    </source>
</evidence>
<dbReference type="GO" id="GO:0005886">
    <property type="term" value="C:plasma membrane"/>
    <property type="evidence" value="ECO:0007669"/>
    <property type="project" value="UniProtKB-SubCell"/>
</dbReference>
<dbReference type="Gene3D" id="1.20.1250.20">
    <property type="entry name" value="MFS general substrate transporter like domains"/>
    <property type="match status" value="1"/>
</dbReference>
<evidence type="ECO:0000256" key="6">
    <source>
        <dbReference type="SAM" id="MobiDB-lite"/>
    </source>
</evidence>
<comment type="caution">
    <text evidence="8">The sequence shown here is derived from an EMBL/GenBank/DDBJ whole genome shotgun (WGS) entry which is preliminary data.</text>
</comment>
<feature type="region of interest" description="Disordered" evidence="6">
    <location>
        <begin position="236"/>
        <end position="257"/>
    </location>
</feature>
<gene>
    <name evidence="8" type="ORF">ITP53_45900</name>
</gene>
<evidence type="ECO:0000256" key="3">
    <source>
        <dbReference type="ARBA" id="ARBA00022692"/>
    </source>
</evidence>
<evidence type="ECO:0000256" key="2">
    <source>
        <dbReference type="ARBA" id="ARBA00022475"/>
    </source>
</evidence>
<feature type="transmembrane region" description="Helical" evidence="7">
    <location>
        <begin position="88"/>
        <end position="110"/>
    </location>
</feature>
<dbReference type="EMBL" id="JADOGI010000239">
    <property type="protein sequence ID" value="MBF8192893.1"/>
    <property type="molecule type" value="Genomic_DNA"/>
</dbReference>
<feature type="transmembrane region" description="Helical" evidence="7">
    <location>
        <begin position="181"/>
        <end position="202"/>
    </location>
</feature>
<protein>
    <submittedName>
        <fullName evidence="8">MFS transporter</fullName>
    </submittedName>
</protein>
<dbReference type="RefSeq" id="WP_195901775.1">
    <property type="nucleotide sequence ID" value="NZ_JADOGI010000239.1"/>
</dbReference>
<keyword evidence="2" id="KW-1003">Cell membrane</keyword>
<dbReference type="GO" id="GO:0022857">
    <property type="term" value="F:transmembrane transporter activity"/>
    <property type="evidence" value="ECO:0007669"/>
    <property type="project" value="InterPro"/>
</dbReference>
<accession>A0A931F656</accession>
<keyword evidence="4 7" id="KW-1133">Transmembrane helix</keyword>
<keyword evidence="3 7" id="KW-0812">Transmembrane</keyword>
<feature type="transmembrane region" description="Helical" evidence="7">
    <location>
        <begin position="208"/>
        <end position="231"/>
    </location>
</feature>
<dbReference type="PANTHER" id="PTHR23513">
    <property type="entry name" value="INTEGRAL MEMBRANE EFFLUX PROTEIN-RELATED"/>
    <property type="match status" value="1"/>
</dbReference>
<dbReference type="InterPro" id="IPR011701">
    <property type="entry name" value="MFS"/>
</dbReference>
<evidence type="ECO:0000256" key="7">
    <source>
        <dbReference type="SAM" id="Phobius"/>
    </source>
</evidence>